<dbReference type="SUPFAM" id="SSF53448">
    <property type="entry name" value="Nucleotide-diphospho-sugar transferases"/>
    <property type="match status" value="1"/>
</dbReference>
<feature type="transmembrane region" description="Helical" evidence="11">
    <location>
        <begin position="642"/>
        <end position="662"/>
    </location>
</feature>
<gene>
    <name evidence="14" type="ORF">CRM82_20350</name>
</gene>
<keyword evidence="3 11" id="KW-0997">Cell inner membrane</keyword>
<organism evidence="14 15">
    <name type="scientific">Comamonas terrigena</name>
    <dbReference type="NCBI Taxonomy" id="32013"/>
    <lineage>
        <taxon>Bacteria</taxon>
        <taxon>Pseudomonadati</taxon>
        <taxon>Pseudomonadota</taxon>
        <taxon>Betaproteobacteria</taxon>
        <taxon>Burkholderiales</taxon>
        <taxon>Comamonadaceae</taxon>
        <taxon>Comamonas</taxon>
    </lineage>
</organism>
<dbReference type="NCBIfam" id="NF008558">
    <property type="entry name" value="PRK11498.1"/>
    <property type="match status" value="1"/>
</dbReference>
<comment type="cofactor">
    <cofactor evidence="11">
        <name>Mg(2+)</name>
        <dbReference type="ChEBI" id="CHEBI:18420"/>
    </cofactor>
</comment>
<keyword evidence="15" id="KW-1185">Reference proteome</keyword>
<dbReference type="SUPFAM" id="SSF141371">
    <property type="entry name" value="PilZ domain-like"/>
    <property type="match status" value="1"/>
</dbReference>
<dbReference type="InterPro" id="IPR050321">
    <property type="entry name" value="Glycosyltr_2/OpgH_subfam"/>
</dbReference>
<feature type="domain" description="PilZ" evidence="13">
    <location>
        <begin position="697"/>
        <end position="794"/>
    </location>
</feature>
<evidence type="ECO:0000256" key="2">
    <source>
        <dbReference type="ARBA" id="ARBA00022475"/>
    </source>
</evidence>
<dbReference type="GO" id="GO:0030244">
    <property type="term" value="P:cellulose biosynthetic process"/>
    <property type="evidence" value="ECO:0007669"/>
    <property type="project" value="UniProtKB-KW"/>
</dbReference>
<evidence type="ECO:0000259" key="12">
    <source>
        <dbReference type="Pfam" id="PF00535"/>
    </source>
</evidence>
<evidence type="ECO:0000256" key="5">
    <source>
        <dbReference type="ARBA" id="ARBA00022679"/>
    </source>
</evidence>
<dbReference type="STRING" id="1219032.GCA_001515545_02181"/>
<evidence type="ECO:0000256" key="7">
    <source>
        <dbReference type="ARBA" id="ARBA00022916"/>
    </source>
</evidence>
<feature type="transmembrane region" description="Helical" evidence="11">
    <location>
        <begin position="549"/>
        <end position="570"/>
    </location>
</feature>
<keyword evidence="9 11" id="KW-0472">Membrane</keyword>
<feature type="transmembrane region" description="Helical" evidence="11">
    <location>
        <begin position="668"/>
        <end position="693"/>
    </location>
</feature>
<comment type="function">
    <text evidence="11">Catalytic subunit of cellulose synthase. It polymerizes uridine 5'-diphosphate glucose to cellulose.</text>
</comment>
<keyword evidence="5 11" id="KW-0808">Transferase</keyword>
<comment type="caution">
    <text evidence="14">The sequence shown here is derived from an EMBL/GenBank/DDBJ whole genome shotgun (WGS) entry which is preliminary data.</text>
</comment>
<dbReference type="Pfam" id="PF07238">
    <property type="entry name" value="PilZ"/>
    <property type="match status" value="1"/>
</dbReference>
<comment type="catalytic activity">
    <reaction evidence="10 11">
        <text>[(1-&gt;4)-beta-D-glucosyl](n) + UDP-alpha-D-glucose = [(1-&gt;4)-beta-D-glucosyl](n+1) + UDP + H(+)</text>
        <dbReference type="Rhea" id="RHEA:19929"/>
        <dbReference type="Rhea" id="RHEA-COMP:10033"/>
        <dbReference type="Rhea" id="RHEA-COMP:10034"/>
        <dbReference type="ChEBI" id="CHEBI:15378"/>
        <dbReference type="ChEBI" id="CHEBI:18246"/>
        <dbReference type="ChEBI" id="CHEBI:58223"/>
        <dbReference type="ChEBI" id="CHEBI:58885"/>
        <dbReference type="EC" id="2.4.1.12"/>
    </reaction>
</comment>
<dbReference type="GO" id="GO:0016760">
    <property type="term" value="F:cellulose synthase (UDP-forming) activity"/>
    <property type="evidence" value="ECO:0007669"/>
    <property type="project" value="UniProtKB-EC"/>
</dbReference>
<sequence>MSRGQHTLAWLANQLRVDQPAQLGSWVWRLFVYRSAATPWQPVTAGEVPDPLQWLARHLDVPRNASLWQWLLRLVVRPGPAPGTLTPAMRAISWVLHAVGWLLHRTLATVWHLLAWPMNQMLRLLGALGRRVNRWQLGPQAEQLVAPVLQRKGMPQLVLALGGAIILLVITTPMNGYGQFIFLVLAWMLSIVLRQIQGRFAALALATISLVAMGRYAWWRLSHTLTFDTWLEAMLGYGLLAAEAYTWLVVVLGFIQTAWPLHRRPAPLVGEPDAWPTVDVFIPTYNEPLEVVRPTVLAALALDWPADKLRVYILDDGKREEVRTFAEEFGVDYITRPDNLHAKAGNLNHALAMTHGDLVAIFDCDHIPVNSFLRTAVGWFQRDPQCAMLQTPHHFFSPDPFERNLGTFRRVPNEGALFYGLIQDGNDFWNATFFCGSCAVLRRGPLMEVGGIAVETVTEDAHTALKLHRRGYRTAYIRDIQAAGLATESLSAHIGQRIRWARGMAQIFRVDNPFLGKGLDLWQRICYGNAMLHFFFGLPRLVFLTAPMAYLFFGLHIISTSSMLLLLYLIPYIVQATIANAHIQGPYRHTFWAEVYETVLAWYITLPTTVALIAPKLGKFNVTAKGGLVEEAYFDSHISRPYVLLVLLNLSALLFGLWHLFFSEQRDTVALLLNLVWTLYSVFMLGAAMGVAGETRQVRRMHRVATELQTVLYLPSGHTLPAQCHDFSLSGLGLRLAPGQAISAGMHIDVGLWSEGQEHTFPAQVTSHNSEGIMGLQFGDMTHQQQIALVQCTFARAEAWKGWSNTYEANNSAHTLRDMLQMSGKGYRVLLAYLLGQLRGLWKAPTPVPTPLPAPAHTPLNYASYQAAQVHAP</sequence>
<proteinExistence type="predicted"/>
<dbReference type="Gene3D" id="2.40.10.220">
    <property type="entry name" value="predicted glycosyltransferase like domains"/>
    <property type="match status" value="1"/>
</dbReference>
<keyword evidence="6 11" id="KW-0812">Transmembrane</keyword>
<dbReference type="InterPro" id="IPR005150">
    <property type="entry name" value="Cellulose_synth"/>
</dbReference>
<dbReference type="GO" id="GO:0035438">
    <property type="term" value="F:cyclic-di-GMP binding"/>
    <property type="evidence" value="ECO:0007669"/>
    <property type="project" value="InterPro"/>
</dbReference>
<dbReference type="PRINTS" id="PR01439">
    <property type="entry name" value="CELLSNTHASEA"/>
</dbReference>
<keyword evidence="2 11" id="KW-1003">Cell membrane</keyword>
<dbReference type="NCBIfam" id="TIGR03030">
    <property type="entry name" value="CelA"/>
    <property type="match status" value="1"/>
</dbReference>
<comment type="pathway">
    <text evidence="11">Glycan metabolism; bacterial cellulose biosynthesis.</text>
</comment>
<feature type="transmembrane region" description="Helical" evidence="11">
    <location>
        <begin position="234"/>
        <end position="255"/>
    </location>
</feature>
<keyword evidence="11" id="KW-0973">c-di-GMP</keyword>
<dbReference type="Proteomes" id="UP000220246">
    <property type="component" value="Unassembled WGS sequence"/>
</dbReference>
<evidence type="ECO:0000256" key="9">
    <source>
        <dbReference type="ARBA" id="ARBA00023136"/>
    </source>
</evidence>
<dbReference type="InterPro" id="IPR003919">
    <property type="entry name" value="Cell_synth_A"/>
</dbReference>
<dbReference type="InterPro" id="IPR001173">
    <property type="entry name" value="Glyco_trans_2-like"/>
</dbReference>
<dbReference type="AlphaFoldDB" id="A0A2A7UZ73"/>
<evidence type="ECO:0000256" key="3">
    <source>
        <dbReference type="ARBA" id="ARBA00022519"/>
    </source>
</evidence>
<evidence type="ECO:0000313" key="14">
    <source>
        <dbReference type="EMBL" id="PEH90635.1"/>
    </source>
</evidence>
<evidence type="ECO:0000313" key="15">
    <source>
        <dbReference type="Proteomes" id="UP000220246"/>
    </source>
</evidence>
<comment type="subcellular location">
    <subcellularLocation>
        <location evidence="1">Cell inner membrane</location>
        <topology evidence="1">Multi-pass membrane protein</topology>
    </subcellularLocation>
</comment>
<reference evidence="15" key="1">
    <citation type="submission" date="2017-09" db="EMBL/GenBank/DDBJ databases">
        <title>FDA dAtabase for Regulatory Grade micrObial Sequences (FDA-ARGOS): Supporting development and validation of Infectious Disease Dx tests.</title>
        <authorList>
            <person name="Minogue T."/>
            <person name="Wolcott M."/>
            <person name="Wasieloski L."/>
            <person name="Aguilar W."/>
            <person name="Moore D."/>
            <person name="Tallon L."/>
            <person name="Sadzewicz L."/>
            <person name="Ott S."/>
            <person name="Zhao X."/>
            <person name="Nagaraj S."/>
            <person name="Vavikolanu K."/>
            <person name="Aluvathingal J."/>
            <person name="Nadendla S."/>
            <person name="Sichtig H."/>
        </authorList>
    </citation>
    <scope>NUCLEOTIDE SEQUENCE [LARGE SCALE GENOMIC DNA]</scope>
    <source>
        <strain evidence="15">FDAARGOS_394</strain>
    </source>
</reference>
<dbReference type="PANTHER" id="PTHR43867">
    <property type="entry name" value="CELLULOSE SYNTHASE CATALYTIC SUBUNIT A [UDP-FORMING]"/>
    <property type="match status" value="1"/>
</dbReference>
<evidence type="ECO:0000259" key="13">
    <source>
        <dbReference type="Pfam" id="PF07238"/>
    </source>
</evidence>
<evidence type="ECO:0000256" key="10">
    <source>
        <dbReference type="ARBA" id="ARBA00048682"/>
    </source>
</evidence>
<dbReference type="PANTHER" id="PTHR43867:SF2">
    <property type="entry name" value="CELLULOSE SYNTHASE CATALYTIC SUBUNIT A [UDP-FORMING]"/>
    <property type="match status" value="1"/>
</dbReference>
<evidence type="ECO:0000256" key="11">
    <source>
        <dbReference type="RuleBase" id="RU365020"/>
    </source>
</evidence>
<dbReference type="CDD" id="cd06421">
    <property type="entry name" value="CESA_CelA_like"/>
    <property type="match status" value="1"/>
</dbReference>
<evidence type="ECO:0000256" key="8">
    <source>
        <dbReference type="ARBA" id="ARBA00022989"/>
    </source>
</evidence>
<dbReference type="Gene3D" id="3.90.550.10">
    <property type="entry name" value="Spore Coat Polysaccharide Biosynthesis Protein SpsA, Chain A"/>
    <property type="match status" value="1"/>
</dbReference>
<feature type="transmembrane region" description="Helical" evidence="11">
    <location>
        <begin position="176"/>
        <end position="193"/>
    </location>
</feature>
<keyword evidence="7 11" id="KW-0135">Cellulose biosynthesis</keyword>
<dbReference type="Pfam" id="PF03552">
    <property type="entry name" value="Cellulose_synt"/>
    <property type="match status" value="1"/>
</dbReference>
<dbReference type="GO" id="GO:0005886">
    <property type="term" value="C:plasma membrane"/>
    <property type="evidence" value="ECO:0007669"/>
    <property type="project" value="UniProtKB-SubCell"/>
</dbReference>
<evidence type="ECO:0000256" key="1">
    <source>
        <dbReference type="ARBA" id="ARBA00004429"/>
    </source>
</evidence>
<dbReference type="UniPathway" id="UPA00694"/>
<evidence type="ECO:0000256" key="4">
    <source>
        <dbReference type="ARBA" id="ARBA00022676"/>
    </source>
</evidence>
<dbReference type="EC" id="2.4.1.12" evidence="11"/>
<dbReference type="InterPro" id="IPR009875">
    <property type="entry name" value="PilZ_domain"/>
</dbReference>
<protein>
    <recommendedName>
        <fullName evidence="11">Cellulose synthase catalytic subunit [UDP-forming]</fullName>
        <ecNumber evidence="11">2.4.1.12</ecNumber>
    </recommendedName>
</protein>
<evidence type="ECO:0000256" key="6">
    <source>
        <dbReference type="ARBA" id="ARBA00022692"/>
    </source>
</evidence>
<dbReference type="OrthoDB" id="9806824at2"/>
<feature type="transmembrane region" description="Helical" evidence="11">
    <location>
        <begin position="200"/>
        <end position="219"/>
    </location>
</feature>
<keyword evidence="8 11" id="KW-1133">Transmembrane helix</keyword>
<name>A0A2A7UZ73_COMTR</name>
<dbReference type="Pfam" id="PF00535">
    <property type="entry name" value="Glycos_transf_2"/>
    <property type="match status" value="1"/>
</dbReference>
<keyword evidence="4 11" id="KW-0328">Glycosyltransferase</keyword>
<dbReference type="EMBL" id="PDEA01000001">
    <property type="protein sequence ID" value="PEH90635.1"/>
    <property type="molecule type" value="Genomic_DNA"/>
</dbReference>
<dbReference type="GO" id="GO:0006011">
    <property type="term" value="P:UDP-alpha-D-glucose metabolic process"/>
    <property type="evidence" value="ECO:0007669"/>
    <property type="project" value="InterPro"/>
</dbReference>
<accession>A0A2A7UZ73</accession>
<feature type="transmembrane region" description="Helical" evidence="11">
    <location>
        <begin position="153"/>
        <end position="170"/>
    </location>
</feature>
<dbReference type="InterPro" id="IPR029044">
    <property type="entry name" value="Nucleotide-diphossugar_trans"/>
</dbReference>
<dbReference type="RefSeq" id="WP_066537535.1">
    <property type="nucleotide sequence ID" value="NZ_UIGV01000001.1"/>
</dbReference>
<feature type="transmembrane region" description="Helical" evidence="11">
    <location>
        <begin position="525"/>
        <end position="543"/>
    </location>
</feature>
<feature type="domain" description="Glycosyltransferase 2-like" evidence="12">
    <location>
        <begin position="280"/>
        <end position="449"/>
    </location>
</feature>